<feature type="compositionally biased region" description="Basic and acidic residues" evidence="1">
    <location>
        <begin position="225"/>
        <end position="240"/>
    </location>
</feature>
<feature type="region of interest" description="Disordered" evidence="1">
    <location>
        <begin position="81"/>
        <end position="187"/>
    </location>
</feature>
<feature type="compositionally biased region" description="Polar residues" evidence="1">
    <location>
        <begin position="205"/>
        <end position="217"/>
    </location>
</feature>
<dbReference type="EMBL" id="OV121133">
    <property type="protein sequence ID" value="CAH0552225.1"/>
    <property type="molecule type" value="Genomic_DNA"/>
</dbReference>
<feature type="compositionally biased region" description="Basic residues" evidence="1">
    <location>
        <begin position="145"/>
        <end position="161"/>
    </location>
</feature>
<feature type="compositionally biased region" description="Pro residues" evidence="1">
    <location>
        <begin position="349"/>
        <end position="358"/>
    </location>
</feature>
<name>A0A9P0B229_BRAAE</name>
<protein>
    <recommendedName>
        <fullName evidence="4">Protein hairless</fullName>
    </recommendedName>
</protein>
<feature type="compositionally biased region" description="Polar residues" evidence="1">
    <location>
        <begin position="88"/>
        <end position="98"/>
    </location>
</feature>
<keyword evidence="3" id="KW-1185">Reference proteome</keyword>
<evidence type="ECO:0000313" key="2">
    <source>
        <dbReference type="EMBL" id="CAH0552225.1"/>
    </source>
</evidence>
<reference evidence="2" key="1">
    <citation type="submission" date="2021-12" db="EMBL/GenBank/DDBJ databases">
        <authorList>
            <person name="King R."/>
        </authorList>
    </citation>
    <scope>NUCLEOTIDE SEQUENCE</scope>
</reference>
<dbReference type="AlphaFoldDB" id="A0A9P0B229"/>
<feature type="region of interest" description="Disordered" evidence="1">
    <location>
        <begin position="464"/>
        <end position="519"/>
    </location>
</feature>
<organism evidence="2 3">
    <name type="scientific">Brassicogethes aeneus</name>
    <name type="common">Rape pollen beetle</name>
    <name type="synonym">Meligethes aeneus</name>
    <dbReference type="NCBI Taxonomy" id="1431903"/>
    <lineage>
        <taxon>Eukaryota</taxon>
        <taxon>Metazoa</taxon>
        <taxon>Ecdysozoa</taxon>
        <taxon>Arthropoda</taxon>
        <taxon>Hexapoda</taxon>
        <taxon>Insecta</taxon>
        <taxon>Pterygota</taxon>
        <taxon>Neoptera</taxon>
        <taxon>Endopterygota</taxon>
        <taxon>Coleoptera</taxon>
        <taxon>Polyphaga</taxon>
        <taxon>Cucujiformia</taxon>
        <taxon>Nitidulidae</taxon>
        <taxon>Meligethinae</taxon>
        <taxon>Brassicogethes</taxon>
    </lineage>
</organism>
<gene>
    <name evidence="2" type="ORF">MELIAE_LOCUS4649</name>
</gene>
<feature type="region of interest" description="Disordered" evidence="1">
    <location>
        <begin position="328"/>
        <end position="363"/>
    </location>
</feature>
<evidence type="ECO:0008006" key="4">
    <source>
        <dbReference type="Google" id="ProtNLM"/>
    </source>
</evidence>
<feature type="compositionally biased region" description="Low complexity" evidence="1">
    <location>
        <begin position="99"/>
        <end position="115"/>
    </location>
</feature>
<sequence length="519" mass="56908">MPICDQINPIQAKCTNKMKEEHEATLGMNGNSTGNIKEECHKNTYVQGGRLKFFKDGKFILELERAREGERVSWVSVPRKTFWPPQGTAASTPTYRQESSTSLSVSDDNSSVQSSPWQRDHSWKQTSPRRNQSKEMTMWFWRAPGGRRGRRGRRSRKRRRPYSTEPEAAACEGRAGNRATARPPKEPMARGAHLLIIVQNLSEKISRTSTPPRSETVVSPRKRFLREMEKDRSQPDDGCLKRSRSRPQTATTPCRTPPAPTTPLKSTAPAAAPGNSDSPQRQSPPKTNGNVEAAAASHESKPPPAAATSAAARNCSYSITSLLAEDRGAVGVKREQQASPGHHYAPPQHYAPPPAPPPPDDRWYSESVDKLRSIELSHHVDKRQYHGPPQVAPVYTHAHHPVPATAAAPFLSAYHHHHHHAPPPHPQLYPSYGVPSPFYGIYGGRGAAAAGGYGVPPAVYHAQMQLPPPQPPASREGAAQAQWMSPPGPPMHAAGGQREAADRRDEPADMPLNLSKHAG</sequence>
<feature type="region of interest" description="Disordered" evidence="1">
    <location>
        <begin position="205"/>
        <end position="309"/>
    </location>
</feature>
<proteinExistence type="predicted"/>
<accession>A0A9P0B229</accession>
<feature type="compositionally biased region" description="Polar residues" evidence="1">
    <location>
        <begin position="275"/>
        <end position="290"/>
    </location>
</feature>
<dbReference type="Proteomes" id="UP001154078">
    <property type="component" value="Chromosome 2"/>
</dbReference>
<evidence type="ECO:0000313" key="3">
    <source>
        <dbReference type="Proteomes" id="UP001154078"/>
    </source>
</evidence>
<evidence type="ECO:0000256" key="1">
    <source>
        <dbReference type="SAM" id="MobiDB-lite"/>
    </source>
</evidence>
<dbReference type="OrthoDB" id="2328924at2759"/>